<name>A0A1G8H018_9FIRM</name>
<accession>A0A1G8H018</accession>
<dbReference type="RefSeq" id="WP_092334943.1">
    <property type="nucleotide sequence ID" value="NZ_FNCP01000024.1"/>
</dbReference>
<dbReference type="AlphaFoldDB" id="A0A1G8H018"/>
<feature type="transmembrane region" description="Helical" evidence="1">
    <location>
        <begin position="41"/>
        <end position="59"/>
    </location>
</feature>
<evidence type="ECO:0000313" key="2">
    <source>
        <dbReference type="EMBL" id="SDH99967.1"/>
    </source>
</evidence>
<feature type="transmembrane region" description="Helical" evidence="1">
    <location>
        <begin position="12"/>
        <end position="29"/>
    </location>
</feature>
<reference evidence="3" key="1">
    <citation type="submission" date="2016-10" db="EMBL/GenBank/DDBJ databases">
        <authorList>
            <person name="Varghese N."/>
            <person name="Submissions S."/>
        </authorList>
    </citation>
    <scope>NUCLEOTIDE SEQUENCE [LARGE SCALE GENOMIC DNA]</scope>
    <source>
        <strain evidence="3">DSM 8344</strain>
    </source>
</reference>
<feature type="transmembrane region" description="Helical" evidence="1">
    <location>
        <begin position="166"/>
        <end position="186"/>
    </location>
</feature>
<dbReference type="OrthoDB" id="1795175at2"/>
<feature type="transmembrane region" description="Helical" evidence="1">
    <location>
        <begin position="109"/>
        <end position="125"/>
    </location>
</feature>
<proteinExistence type="predicted"/>
<keyword evidence="1" id="KW-1133">Transmembrane helix</keyword>
<dbReference type="EMBL" id="FNCP01000024">
    <property type="protein sequence ID" value="SDH99967.1"/>
    <property type="molecule type" value="Genomic_DNA"/>
</dbReference>
<keyword evidence="1" id="KW-0472">Membrane</keyword>
<evidence type="ECO:0000256" key="1">
    <source>
        <dbReference type="SAM" id="Phobius"/>
    </source>
</evidence>
<keyword evidence="3" id="KW-1185">Reference proteome</keyword>
<evidence type="ECO:0000313" key="3">
    <source>
        <dbReference type="Proteomes" id="UP000198656"/>
    </source>
</evidence>
<feature type="transmembrane region" description="Helical" evidence="1">
    <location>
        <begin position="193"/>
        <end position="216"/>
    </location>
</feature>
<gene>
    <name evidence="2" type="ORF">SAMN05443529_1244</name>
</gene>
<dbReference type="Proteomes" id="UP000198656">
    <property type="component" value="Unassembled WGS sequence"/>
</dbReference>
<feature type="transmembrane region" description="Helical" evidence="1">
    <location>
        <begin position="236"/>
        <end position="254"/>
    </location>
</feature>
<organism evidence="2 3">
    <name type="scientific">Desulfosporosinus hippei DSM 8344</name>
    <dbReference type="NCBI Taxonomy" id="1121419"/>
    <lineage>
        <taxon>Bacteria</taxon>
        <taxon>Bacillati</taxon>
        <taxon>Bacillota</taxon>
        <taxon>Clostridia</taxon>
        <taxon>Eubacteriales</taxon>
        <taxon>Desulfitobacteriaceae</taxon>
        <taxon>Desulfosporosinus</taxon>
    </lineage>
</organism>
<protein>
    <submittedName>
        <fullName evidence="2">Uncharacterized protein</fullName>
    </submittedName>
</protein>
<feature type="transmembrane region" description="Helical" evidence="1">
    <location>
        <begin position="137"/>
        <end position="154"/>
    </location>
</feature>
<keyword evidence="1" id="KW-0812">Transmembrane</keyword>
<feature type="transmembrane region" description="Helical" evidence="1">
    <location>
        <begin position="68"/>
        <end position="89"/>
    </location>
</feature>
<sequence>MQWLLRKNPILLGYMAINFTLIGVDVTLAHSQNNFFRFEMIPLIYTPFAIVGVLLKLFWPDNRWAHRYFLISMGLGVAIGLIGTFFHLAGNATSDFQPIHRLIIEGSPVAAPIAFAGIALYTLVVAKPESARRNNQLLILVGLGFLASVLAAFLDHARLSFSPIYTLFPLLSGLMATIACFWLAYSQKTKSEVIFFLSIMVLNLFIGLLGFVFHVFGDLAGTQTIVWARFLYRNPLLGPLLFCDVAVLGGLSLLPEQIGQSKNQAIQKDVTVTI</sequence>